<dbReference type="Pfam" id="PF05637">
    <property type="entry name" value="Glyco_transf_34"/>
    <property type="match status" value="1"/>
</dbReference>
<protein>
    <recommendedName>
        <fullName evidence="7">Galactosyl transferase GMA12/MNN10 family protein</fullName>
    </recommendedName>
</protein>
<dbReference type="GO" id="GO:0006487">
    <property type="term" value="P:protein N-linked glycosylation"/>
    <property type="evidence" value="ECO:0007669"/>
    <property type="project" value="TreeGrafter"/>
</dbReference>
<organism evidence="5 6">
    <name type="scientific">Penicillium decumbens</name>
    <dbReference type="NCBI Taxonomy" id="69771"/>
    <lineage>
        <taxon>Eukaryota</taxon>
        <taxon>Fungi</taxon>
        <taxon>Dikarya</taxon>
        <taxon>Ascomycota</taxon>
        <taxon>Pezizomycotina</taxon>
        <taxon>Eurotiomycetes</taxon>
        <taxon>Eurotiomycetidae</taxon>
        <taxon>Eurotiales</taxon>
        <taxon>Aspergillaceae</taxon>
        <taxon>Penicillium</taxon>
    </lineage>
</organism>
<dbReference type="OMA" id="MNNGVFF"/>
<dbReference type="Proteomes" id="UP000191522">
    <property type="component" value="Unassembled WGS sequence"/>
</dbReference>
<dbReference type="PANTHER" id="PTHR31306">
    <property type="entry name" value="ALPHA-1,6-MANNOSYLTRANSFERASE MNN11-RELATED"/>
    <property type="match status" value="1"/>
</dbReference>
<feature type="compositionally biased region" description="Pro residues" evidence="4">
    <location>
        <begin position="44"/>
        <end position="54"/>
    </location>
</feature>
<dbReference type="STRING" id="69771.A0A1V6P7H5"/>
<evidence type="ECO:0000256" key="1">
    <source>
        <dbReference type="ARBA" id="ARBA00005664"/>
    </source>
</evidence>
<evidence type="ECO:0000256" key="3">
    <source>
        <dbReference type="ARBA" id="ARBA00022679"/>
    </source>
</evidence>
<dbReference type="InterPro" id="IPR029044">
    <property type="entry name" value="Nucleotide-diphossugar_trans"/>
</dbReference>
<gene>
    <name evidence="5" type="ORF">PENDEC_c018G04622</name>
</gene>
<accession>A0A1V6P7H5</accession>
<keyword evidence="2" id="KW-0328">Glycosyltransferase</keyword>
<dbReference type="PANTHER" id="PTHR31306:SF8">
    <property type="entry name" value="GLYCOSYLTRANSFERASE FAMILY 34 PROTEIN"/>
    <property type="match status" value="1"/>
</dbReference>
<dbReference type="AlphaFoldDB" id="A0A1V6P7H5"/>
<feature type="region of interest" description="Disordered" evidence="4">
    <location>
        <begin position="44"/>
        <end position="76"/>
    </location>
</feature>
<keyword evidence="6" id="KW-1185">Reference proteome</keyword>
<evidence type="ECO:0000313" key="5">
    <source>
        <dbReference type="EMBL" id="OQD72935.1"/>
    </source>
</evidence>
<feature type="compositionally biased region" description="Pro residues" evidence="4">
    <location>
        <begin position="62"/>
        <end position="73"/>
    </location>
</feature>
<sequence length="330" mass="37218">MSVYSYSQRYLRLRPAVQVALALLAVFGLLSLFSNYPFESVSPSAPPAPAPAPTPLASLQPSPSPPPPPPPQPTVGKVSMIYGGHSVYERALASHEEHSRRLNYPMVILRKPIINGVWNKLLILISTITRELEKPDAQRLQWLFWFDSDTVVMNLGLPLETFLPPSNITDVHLLISKDWNGMNAGNFFIRVHPWSINFLNAALAYPRLIPDAFIPWKEQSAMSEVLDGSDYFSQCVVYCPSRWFNPFRSSKNGEDPSDEGLADDMMIHRGDLQVHFPGYDKGKLAEAMDPYIAISEQQRPEWNVPVENTGYIEETALFWERFSTSHTEDG</sequence>
<dbReference type="GO" id="GO:0000139">
    <property type="term" value="C:Golgi membrane"/>
    <property type="evidence" value="ECO:0007669"/>
    <property type="project" value="TreeGrafter"/>
</dbReference>
<evidence type="ECO:0008006" key="7">
    <source>
        <dbReference type="Google" id="ProtNLM"/>
    </source>
</evidence>
<proteinExistence type="inferred from homology"/>
<reference evidence="6" key="1">
    <citation type="journal article" date="2017" name="Nat. Microbiol.">
        <title>Global analysis of biosynthetic gene clusters reveals vast potential of secondary metabolite production in Penicillium species.</title>
        <authorList>
            <person name="Nielsen J.C."/>
            <person name="Grijseels S."/>
            <person name="Prigent S."/>
            <person name="Ji B."/>
            <person name="Dainat J."/>
            <person name="Nielsen K.F."/>
            <person name="Frisvad J.C."/>
            <person name="Workman M."/>
            <person name="Nielsen J."/>
        </authorList>
    </citation>
    <scope>NUCLEOTIDE SEQUENCE [LARGE SCALE GENOMIC DNA]</scope>
    <source>
        <strain evidence="6">IBT 11843</strain>
    </source>
</reference>
<dbReference type="EMBL" id="MDYL01000018">
    <property type="protein sequence ID" value="OQD72935.1"/>
    <property type="molecule type" value="Genomic_DNA"/>
</dbReference>
<name>A0A1V6P7H5_PENDC</name>
<evidence type="ECO:0000313" key="6">
    <source>
        <dbReference type="Proteomes" id="UP000191522"/>
    </source>
</evidence>
<evidence type="ECO:0000256" key="4">
    <source>
        <dbReference type="SAM" id="MobiDB-lite"/>
    </source>
</evidence>
<evidence type="ECO:0000256" key="2">
    <source>
        <dbReference type="ARBA" id="ARBA00022676"/>
    </source>
</evidence>
<dbReference type="GO" id="GO:0016757">
    <property type="term" value="F:glycosyltransferase activity"/>
    <property type="evidence" value="ECO:0007669"/>
    <property type="project" value="UniProtKB-KW"/>
</dbReference>
<dbReference type="Gene3D" id="3.90.550.10">
    <property type="entry name" value="Spore Coat Polysaccharide Biosynthesis Protein SpsA, Chain A"/>
    <property type="match status" value="1"/>
</dbReference>
<dbReference type="OrthoDB" id="407658at2759"/>
<dbReference type="InterPro" id="IPR008630">
    <property type="entry name" value="Glyco_trans_34"/>
</dbReference>
<keyword evidence="3" id="KW-0808">Transferase</keyword>
<comment type="similarity">
    <text evidence="1">Belongs to the glycosyltransferase 34 family.</text>
</comment>
<comment type="caution">
    <text evidence="5">The sequence shown here is derived from an EMBL/GenBank/DDBJ whole genome shotgun (WGS) entry which is preliminary data.</text>
</comment>